<proteinExistence type="predicted"/>
<comment type="caution">
    <text evidence="1">The sequence shown here is derived from an EMBL/GenBank/DDBJ whole genome shotgun (WGS) entry which is preliminary data.</text>
</comment>
<keyword evidence="2" id="KW-1185">Reference proteome</keyword>
<dbReference type="AlphaFoldDB" id="A0A1R3KHT5"/>
<gene>
    <name evidence="1" type="ORF">COLO4_08069</name>
</gene>
<reference evidence="2" key="1">
    <citation type="submission" date="2013-09" db="EMBL/GenBank/DDBJ databases">
        <title>Corchorus olitorius genome sequencing.</title>
        <authorList>
            <person name="Alam M."/>
            <person name="Haque M.S."/>
            <person name="Islam M.S."/>
            <person name="Emdad E.M."/>
            <person name="Islam M.M."/>
            <person name="Ahmed B."/>
            <person name="Halim A."/>
            <person name="Hossen Q.M.M."/>
            <person name="Hossain M.Z."/>
            <person name="Ahmed R."/>
            <person name="Khan M.M."/>
            <person name="Islam R."/>
            <person name="Rashid M.M."/>
            <person name="Khan S.A."/>
            <person name="Rahman M.S."/>
            <person name="Alam M."/>
            <person name="Yahiya A.S."/>
            <person name="Khan M.S."/>
            <person name="Azam M.S."/>
            <person name="Haque T."/>
            <person name="Lashkar M.Z.H."/>
            <person name="Akhand A.I."/>
            <person name="Morshed G."/>
            <person name="Roy S."/>
            <person name="Uddin K.S."/>
            <person name="Rabeya T."/>
            <person name="Hossain A.S."/>
            <person name="Chowdhury A."/>
            <person name="Snigdha A.R."/>
            <person name="Mortoza M.S."/>
            <person name="Matin S.A."/>
            <person name="Hoque S.M.E."/>
            <person name="Islam M.K."/>
            <person name="Roy D.K."/>
            <person name="Haider R."/>
            <person name="Moosa M.M."/>
            <person name="Elias S.M."/>
            <person name="Hasan A.M."/>
            <person name="Jahan S."/>
            <person name="Shafiuddin M."/>
            <person name="Mahmood N."/>
            <person name="Shommy N.S."/>
        </authorList>
    </citation>
    <scope>NUCLEOTIDE SEQUENCE [LARGE SCALE GENOMIC DNA]</scope>
    <source>
        <strain evidence="2">cv. O-4</strain>
    </source>
</reference>
<dbReference type="EMBL" id="AWUE01013570">
    <property type="protein sequence ID" value="OMP06558.1"/>
    <property type="molecule type" value="Genomic_DNA"/>
</dbReference>
<evidence type="ECO:0000313" key="2">
    <source>
        <dbReference type="Proteomes" id="UP000187203"/>
    </source>
</evidence>
<sequence>MIGESAVFWSVSGRKIEKFCGKVFNCEAESVRKGRFELPGRERNDEISEGEIFFFGERCQNFLLRGDE</sequence>
<organism evidence="1 2">
    <name type="scientific">Corchorus olitorius</name>
    <dbReference type="NCBI Taxonomy" id="93759"/>
    <lineage>
        <taxon>Eukaryota</taxon>
        <taxon>Viridiplantae</taxon>
        <taxon>Streptophyta</taxon>
        <taxon>Embryophyta</taxon>
        <taxon>Tracheophyta</taxon>
        <taxon>Spermatophyta</taxon>
        <taxon>Magnoliopsida</taxon>
        <taxon>eudicotyledons</taxon>
        <taxon>Gunneridae</taxon>
        <taxon>Pentapetalae</taxon>
        <taxon>rosids</taxon>
        <taxon>malvids</taxon>
        <taxon>Malvales</taxon>
        <taxon>Malvaceae</taxon>
        <taxon>Grewioideae</taxon>
        <taxon>Apeibeae</taxon>
        <taxon>Corchorus</taxon>
    </lineage>
</organism>
<evidence type="ECO:0000313" key="1">
    <source>
        <dbReference type="EMBL" id="OMP06558.1"/>
    </source>
</evidence>
<protein>
    <submittedName>
        <fullName evidence="1">Uncharacterized protein</fullName>
    </submittedName>
</protein>
<name>A0A1R3KHT5_9ROSI</name>
<dbReference type="Proteomes" id="UP000187203">
    <property type="component" value="Unassembled WGS sequence"/>
</dbReference>
<accession>A0A1R3KHT5</accession>